<dbReference type="EMBL" id="CALNXJ010000038">
    <property type="protein sequence ID" value="CAH3143990.1"/>
    <property type="molecule type" value="Genomic_DNA"/>
</dbReference>
<feature type="domain" description="ShKT" evidence="3">
    <location>
        <begin position="44"/>
        <end position="78"/>
    </location>
</feature>
<evidence type="ECO:0000256" key="2">
    <source>
        <dbReference type="PROSITE-ProRule" id="PRU01005"/>
    </source>
</evidence>
<evidence type="ECO:0000313" key="5">
    <source>
        <dbReference type="Proteomes" id="UP001159428"/>
    </source>
</evidence>
<proteinExistence type="predicted"/>
<feature type="non-terminal residue" evidence="4">
    <location>
        <position position="1"/>
    </location>
</feature>
<keyword evidence="1" id="KW-0800">Toxin</keyword>
<name>A0AAU9XDY6_9CNID</name>
<comment type="caution">
    <text evidence="2">Lacks conserved residue(s) required for the propagation of feature annotation.</text>
</comment>
<comment type="caution">
    <text evidence="4">The sequence shown here is derived from an EMBL/GenBank/DDBJ whole genome shotgun (WGS) entry which is preliminary data.</text>
</comment>
<feature type="disulfide bond" evidence="2">
    <location>
        <begin position="44"/>
        <end position="78"/>
    </location>
</feature>
<dbReference type="InterPro" id="IPR003582">
    <property type="entry name" value="ShKT_dom"/>
</dbReference>
<dbReference type="Proteomes" id="UP001159428">
    <property type="component" value="Unassembled WGS sequence"/>
</dbReference>
<evidence type="ECO:0000259" key="3">
    <source>
        <dbReference type="PROSITE" id="PS51670"/>
    </source>
</evidence>
<organism evidence="4 5">
    <name type="scientific">Pocillopora meandrina</name>
    <dbReference type="NCBI Taxonomy" id="46732"/>
    <lineage>
        <taxon>Eukaryota</taxon>
        <taxon>Metazoa</taxon>
        <taxon>Cnidaria</taxon>
        <taxon>Anthozoa</taxon>
        <taxon>Hexacorallia</taxon>
        <taxon>Scleractinia</taxon>
        <taxon>Astrocoeniina</taxon>
        <taxon>Pocilloporidae</taxon>
        <taxon>Pocillopora</taxon>
    </lineage>
</organism>
<reference evidence="4 5" key="1">
    <citation type="submission" date="2022-05" db="EMBL/GenBank/DDBJ databases">
        <authorList>
            <consortium name="Genoscope - CEA"/>
            <person name="William W."/>
        </authorList>
    </citation>
    <scope>NUCLEOTIDE SEQUENCE [LARGE SCALE GENOMIC DNA]</scope>
</reference>
<protein>
    <recommendedName>
        <fullName evidence="3">ShKT domain-containing protein</fullName>
    </recommendedName>
</protein>
<feature type="domain" description="ShKT" evidence="3">
    <location>
        <begin position="7"/>
        <end position="42"/>
    </location>
</feature>
<evidence type="ECO:0000313" key="4">
    <source>
        <dbReference type="EMBL" id="CAH3143990.1"/>
    </source>
</evidence>
<keyword evidence="2" id="KW-1015">Disulfide bond</keyword>
<keyword evidence="5" id="KW-1185">Reference proteome</keyword>
<sequence>ETGVETCKDTNEVQCPIWADRGDCETNPLWMKVKCQKSCNTCGCADSNVQCPEWAKRDKCFNNPQWMKLNCRLSCEQCQEPQTECAAGSAKGFHNPGNP</sequence>
<dbReference type="PROSITE" id="PS51670">
    <property type="entry name" value="SHKT"/>
    <property type="match status" value="2"/>
</dbReference>
<dbReference type="SMART" id="SM00254">
    <property type="entry name" value="ShKT"/>
    <property type="match status" value="2"/>
</dbReference>
<dbReference type="GO" id="GO:0090729">
    <property type="term" value="F:toxin activity"/>
    <property type="evidence" value="ECO:0007669"/>
    <property type="project" value="UniProtKB-KW"/>
</dbReference>
<dbReference type="Pfam" id="PF01549">
    <property type="entry name" value="ShK"/>
    <property type="match status" value="2"/>
</dbReference>
<gene>
    <name evidence="4" type="ORF">PMEA_00020890</name>
</gene>
<dbReference type="Gene3D" id="1.10.10.1940">
    <property type="match status" value="1"/>
</dbReference>
<accession>A0AAU9XDY6</accession>
<evidence type="ECO:0000256" key="1">
    <source>
        <dbReference type="ARBA" id="ARBA00022656"/>
    </source>
</evidence>
<dbReference type="AlphaFoldDB" id="A0AAU9XDY6"/>